<feature type="domain" description="Tyr recombinase" evidence="6">
    <location>
        <begin position="199"/>
        <end position="392"/>
    </location>
</feature>
<evidence type="ECO:0000259" key="7">
    <source>
        <dbReference type="PROSITE" id="PS51900"/>
    </source>
</evidence>
<dbReference type="GO" id="GO:0006310">
    <property type="term" value="P:DNA recombination"/>
    <property type="evidence" value="ECO:0007669"/>
    <property type="project" value="UniProtKB-KW"/>
</dbReference>
<keyword evidence="4" id="KW-0233">DNA recombination</keyword>
<organism evidence="8 9">
    <name type="scientific">Cryobacterium zhongshanensis</name>
    <dbReference type="NCBI Taxonomy" id="2928153"/>
    <lineage>
        <taxon>Bacteria</taxon>
        <taxon>Bacillati</taxon>
        <taxon>Actinomycetota</taxon>
        <taxon>Actinomycetes</taxon>
        <taxon>Micrococcales</taxon>
        <taxon>Microbacteriaceae</taxon>
        <taxon>Cryobacterium</taxon>
    </lineage>
</organism>
<dbReference type="InterPro" id="IPR002104">
    <property type="entry name" value="Integrase_catalytic"/>
</dbReference>
<dbReference type="EMBL" id="JALGAR010000001">
    <property type="protein sequence ID" value="MCI4656646.1"/>
    <property type="molecule type" value="Genomic_DNA"/>
</dbReference>
<feature type="domain" description="Core-binding (CB)" evidence="7">
    <location>
        <begin position="82"/>
        <end position="178"/>
    </location>
</feature>
<evidence type="ECO:0000259" key="6">
    <source>
        <dbReference type="PROSITE" id="PS51898"/>
    </source>
</evidence>
<protein>
    <submittedName>
        <fullName evidence="8">Site-specific integrase</fullName>
    </submittedName>
</protein>
<evidence type="ECO:0000256" key="1">
    <source>
        <dbReference type="ARBA" id="ARBA00008857"/>
    </source>
</evidence>
<evidence type="ECO:0000256" key="2">
    <source>
        <dbReference type="ARBA" id="ARBA00022908"/>
    </source>
</evidence>
<keyword evidence="2" id="KW-0229">DNA integration</keyword>
<accession>A0AA41UJ60</accession>
<proteinExistence type="inferred from homology"/>
<dbReference type="InterPro" id="IPR004107">
    <property type="entry name" value="Integrase_SAM-like_N"/>
</dbReference>
<dbReference type="Gene3D" id="1.10.443.10">
    <property type="entry name" value="Intergrase catalytic core"/>
    <property type="match status" value="1"/>
</dbReference>
<dbReference type="Gene3D" id="1.10.150.130">
    <property type="match status" value="1"/>
</dbReference>
<dbReference type="PROSITE" id="PS51898">
    <property type="entry name" value="TYR_RECOMBINASE"/>
    <property type="match status" value="1"/>
</dbReference>
<dbReference type="GO" id="GO:0015074">
    <property type="term" value="P:DNA integration"/>
    <property type="evidence" value="ECO:0007669"/>
    <property type="project" value="UniProtKB-KW"/>
</dbReference>
<dbReference type="PROSITE" id="PS51900">
    <property type="entry name" value="CB"/>
    <property type="match status" value="1"/>
</dbReference>
<dbReference type="Pfam" id="PF00589">
    <property type="entry name" value="Phage_integrase"/>
    <property type="match status" value="1"/>
</dbReference>
<keyword evidence="9" id="KW-1185">Reference proteome</keyword>
<dbReference type="CDD" id="cd01189">
    <property type="entry name" value="INT_ICEBs1_C_like"/>
    <property type="match status" value="1"/>
</dbReference>
<evidence type="ECO:0000256" key="5">
    <source>
        <dbReference type="PROSITE-ProRule" id="PRU01248"/>
    </source>
</evidence>
<evidence type="ECO:0000313" key="9">
    <source>
        <dbReference type="Proteomes" id="UP001165341"/>
    </source>
</evidence>
<keyword evidence="3 5" id="KW-0238">DNA-binding</keyword>
<dbReference type="InterPro" id="IPR044068">
    <property type="entry name" value="CB"/>
</dbReference>
<dbReference type="InterPro" id="IPR011010">
    <property type="entry name" value="DNA_brk_join_enz"/>
</dbReference>
<dbReference type="Proteomes" id="UP001165341">
    <property type="component" value="Unassembled WGS sequence"/>
</dbReference>
<evidence type="ECO:0000256" key="4">
    <source>
        <dbReference type="ARBA" id="ARBA00023172"/>
    </source>
</evidence>
<dbReference type="Pfam" id="PF14659">
    <property type="entry name" value="Phage_int_SAM_3"/>
    <property type="match status" value="1"/>
</dbReference>
<evidence type="ECO:0000313" key="8">
    <source>
        <dbReference type="EMBL" id="MCI4656646.1"/>
    </source>
</evidence>
<reference evidence="8" key="1">
    <citation type="submission" date="2022-03" db="EMBL/GenBank/DDBJ databases">
        <title>Cryobacterium sp. nov. strain ZS14-85, isolated from Antarctic soil.</title>
        <authorList>
            <person name="Li J."/>
            <person name="Niu G."/>
        </authorList>
    </citation>
    <scope>NUCLEOTIDE SEQUENCE</scope>
    <source>
        <strain evidence="8">ZS14-85</strain>
    </source>
</reference>
<comment type="similarity">
    <text evidence="1">Belongs to the 'phage' integrase family.</text>
</comment>
<dbReference type="InterPro" id="IPR050090">
    <property type="entry name" value="Tyrosine_recombinase_XerCD"/>
</dbReference>
<name>A0AA41UJ60_9MICO</name>
<gene>
    <name evidence="8" type="ORF">MQH31_02305</name>
</gene>
<dbReference type="GO" id="GO:0003677">
    <property type="term" value="F:DNA binding"/>
    <property type="evidence" value="ECO:0007669"/>
    <property type="project" value="UniProtKB-UniRule"/>
</dbReference>
<dbReference type="InterPro" id="IPR010998">
    <property type="entry name" value="Integrase_recombinase_N"/>
</dbReference>
<dbReference type="RefSeq" id="WP_243010752.1">
    <property type="nucleotide sequence ID" value="NZ_JALGAR010000001.1"/>
</dbReference>
<evidence type="ECO:0000256" key="3">
    <source>
        <dbReference type="ARBA" id="ARBA00023125"/>
    </source>
</evidence>
<dbReference type="PANTHER" id="PTHR30349">
    <property type="entry name" value="PHAGE INTEGRASE-RELATED"/>
    <property type="match status" value="1"/>
</dbReference>
<dbReference type="AlphaFoldDB" id="A0AA41UJ60"/>
<dbReference type="SUPFAM" id="SSF56349">
    <property type="entry name" value="DNA breaking-rejoining enzymes"/>
    <property type="match status" value="1"/>
</dbReference>
<dbReference type="PANTHER" id="PTHR30349:SF64">
    <property type="entry name" value="PROPHAGE INTEGRASE INTD-RELATED"/>
    <property type="match status" value="1"/>
</dbReference>
<sequence>MARAWVVDLWQKIDPETGKKIRTERFGSGSRWRVDWYELQPDGTKRLRSRTFPIKAGAEEFATRTDHETRAGSYRPVEFGRKPFVRASESWLAGKKKIKPSTRHSYDRDLRTHILPRWGAVAIGSITRHDIETWVTQLQDGTAPVSFLGEHPREASGLSAASIDRLFAITSAVLSYAHKAGWLPTNPANGVELPTILRAHHIYLSYAEVELLADAAFAATTDETDRVLIHTLAYTGMRINEALALTVGDLRLETRRATVKATWSLNAAGERVTGTPKTGSTRVVPLQPFLVDELRALTTGRSPVAYVFQGPRGGPIHDHNWRSRTWRLAVLASGLDIPGLTPHKLRHTAASAAVAAGADVLVLQQMLGHRDAAETLNTYGHLWPDRLDEVTDAVGRARDAALAARPSFLIMTKS</sequence>
<comment type="caution">
    <text evidence="8">The sequence shown here is derived from an EMBL/GenBank/DDBJ whole genome shotgun (WGS) entry which is preliminary data.</text>
</comment>
<dbReference type="InterPro" id="IPR013762">
    <property type="entry name" value="Integrase-like_cat_sf"/>
</dbReference>